<organism evidence="4 5">
    <name type="scientific">Paenibacillus polymyxa</name>
    <name type="common">Bacillus polymyxa</name>
    <dbReference type="NCBI Taxonomy" id="1406"/>
    <lineage>
        <taxon>Bacteria</taxon>
        <taxon>Bacillati</taxon>
        <taxon>Bacillota</taxon>
        <taxon>Bacilli</taxon>
        <taxon>Bacillales</taxon>
        <taxon>Paenibacillaceae</taxon>
        <taxon>Paenibacillus</taxon>
    </lineage>
</organism>
<dbReference type="PROSITE" id="PS51910">
    <property type="entry name" value="GH18_2"/>
    <property type="match status" value="1"/>
</dbReference>
<dbReference type="AlphaFoldDB" id="A0AAP3ZUJ4"/>
<dbReference type="Gene3D" id="3.10.50.10">
    <property type="match status" value="1"/>
</dbReference>
<gene>
    <name evidence="4" type="ORF">QDS18_03510</name>
</gene>
<feature type="chain" id="PRO_5043054833" evidence="1">
    <location>
        <begin position="32"/>
        <end position="542"/>
    </location>
</feature>
<sequence length="542" mass="60177">MSSKRSRWLTRLTLSATAAITIFTTFTSYLAAPAAASSGATFQDIAHSYAYQSIISLHAKGILNGTQPGYFSPKKAVTRAEWVTALDRTLGLEPVQAAVSSYRDVAQKTWYYGWIEAASQLNIVQGGTSATFQPNSPITRQEAALMIARLIRSSGGSGNATSSFTDTGEIADWALDAVTTVNRYGFMKGESNYFRPASSLTREETAALLERLLTYSTKHANQTASTASSIRLGWQYDQTVQQFENTVLQSNINTLSPRWFFLNETGSISDYTNASLLTWAKQHHKNIWAMVGNRSNLVLTHQILSSEVLRNKTITQLANAVSVYGLNGLVIDFENVDGQDRANLTLFVQQLKAKLKSQNTVLAICVSPDYGTDWTAAFDYKQLGTAADYLILMGYDEHWGGSSIPGSVSSLPWLRESVRRFVQTTYPEKAILALPLFTRNWTLNASGHSIAFSDISLDQQNQLVSRSVSKPIWNEDIQQYTVSYKDTQLHKLWLEEGRSFTRKYRLGQDAGFAGFAYWYPGGASSDLWSSVKNADRFIQRGL</sequence>
<comment type="caution">
    <text evidence="4">The sequence shown here is derived from an EMBL/GenBank/DDBJ whole genome shotgun (WGS) entry which is preliminary data.</text>
</comment>
<keyword evidence="1" id="KW-0732">Signal</keyword>
<dbReference type="Pfam" id="PF00704">
    <property type="entry name" value="Glyco_hydro_18"/>
    <property type="match status" value="1"/>
</dbReference>
<dbReference type="GO" id="GO:0005975">
    <property type="term" value="P:carbohydrate metabolic process"/>
    <property type="evidence" value="ECO:0007669"/>
    <property type="project" value="InterPro"/>
</dbReference>
<dbReference type="PANTHER" id="PTHR46066:SF2">
    <property type="entry name" value="CHITINASE DOMAIN-CONTAINING PROTEIN 1"/>
    <property type="match status" value="1"/>
</dbReference>
<dbReference type="SUPFAM" id="SSF51445">
    <property type="entry name" value="(Trans)glycosidases"/>
    <property type="match status" value="1"/>
</dbReference>
<feature type="signal peptide" evidence="1">
    <location>
        <begin position="1"/>
        <end position="31"/>
    </location>
</feature>
<dbReference type="InterPro" id="IPR029070">
    <property type="entry name" value="Chitinase_insertion_sf"/>
</dbReference>
<feature type="domain" description="GH18" evidence="3">
    <location>
        <begin position="230"/>
        <end position="538"/>
    </location>
</feature>
<dbReference type="Pfam" id="PF00395">
    <property type="entry name" value="SLH"/>
    <property type="match status" value="3"/>
</dbReference>
<accession>A0AAP3ZUJ4</accession>
<feature type="domain" description="SLH" evidence="2">
    <location>
        <begin position="37"/>
        <end position="97"/>
    </location>
</feature>
<evidence type="ECO:0000256" key="1">
    <source>
        <dbReference type="SAM" id="SignalP"/>
    </source>
</evidence>
<dbReference type="GO" id="GO:0008061">
    <property type="term" value="F:chitin binding"/>
    <property type="evidence" value="ECO:0007669"/>
    <property type="project" value="InterPro"/>
</dbReference>
<proteinExistence type="predicted"/>
<dbReference type="InterPro" id="IPR001223">
    <property type="entry name" value="Glyco_hydro18_cat"/>
</dbReference>
<dbReference type="InterPro" id="IPR011583">
    <property type="entry name" value="Chitinase_II/V-like_cat"/>
</dbReference>
<evidence type="ECO:0000259" key="3">
    <source>
        <dbReference type="PROSITE" id="PS51910"/>
    </source>
</evidence>
<dbReference type="Proteomes" id="UP001229409">
    <property type="component" value="Unassembled WGS sequence"/>
</dbReference>
<feature type="domain" description="SLH" evidence="2">
    <location>
        <begin position="98"/>
        <end position="161"/>
    </location>
</feature>
<evidence type="ECO:0000259" key="2">
    <source>
        <dbReference type="PROSITE" id="PS51272"/>
    </source>
</evidence>
<evidence type="ECO:0000313" key="4">
    <source>
        <dbReference type="EMBL" id="MDH2329922.1"/>
    </source>
</evidence>
<dbReference type="Gene3D" id="3.20.20.80">
    <property type="entry name" value="Glycosidases"/>
    <property type="match status" value="1"/>
</dbReference>
<dbReference type="SMART" id="SM00636">
    <property type="entry name" value="Glyco_18"/>
    <property type="match status" value="1"/>
</dbReference>
<protein>
    <submittedName>
        <fullName evidence="4">S-layer homology domain-containing protein</fullName>
    </submittedName>
</protein>
<dbReference type="EMBL" id="JARVWT010000001">
    <property type="protein sequence ID" value="MDH2329922.1"/>
    <property type="molecule type" value="Genomic_DNA"/>
</dbReference>
<feature type="domain" description="SLH" evidence="2">
    <location>
        <begin position="162"/>
        <end position="223"/>
    </location>
</feature>
<evidence type="ECO:0000313" key="5">
    <source>
        <dbReference type="Proteomes" id="UP001229409"/>
    </source>
</evidence>
<dbReference type="InterPro" id="IPR001119">
    <property type="entry name" value="SLH_dom"/>
</dbReference>
<dbReference type="PANTHER" id="PTHR46066">
    <property type="entry name" value="CHITINASE DOMAIN-CONTAINING PROTEIN 1 FAMILY MEMBER"/>
    <property type="match status" value="1"/>
</dbReference>
<dbReference type="InterPro" id="IPR017853">
    <property type="entry name" value="GH"/>
</dbReference>
<name>A0AAP3ZUJ4_PAEPO</name>
<dbReference type="PROSITE" id="PS51272">
    <property type="entry name" value="SLH"/>
    <property type="match status" value="3"/>
</dbReference>
<reference evidence="4" key="1">
    <citation type="submission" date="2023-04" db="EMBL/GenBank/DDBJ databases">
        <title>Uncovering the Secrets of Slow-Growing Bacteria in Tropical Savanna Soil through Cultivation and Genomic Analysis.</title>
        <authorList>
            <person name="Goncalves O.S."/>
            <person name="Santana M.F."/>
        </authorList>
    </citation>
    <scope>NUCLEOTIDE SEQUENCE</scope>
    <source>
        <strain evidence="4">ANTI</strain>
    </source>
</reference>
<dbReference type="RefSeq" id="WP_279831482.1">
    <property type="nucleotide sequence ID" value="NZ_JARVWT010000001.1"/>
</dbReference>